<name>A0A9N7Z5X6_PLEPL</name>
<reference evidence="1" key="1">
    <citation type="submission" date="2020-03" db="EMBL/GenBank/DDBJ databases">
        <authorList>
            <person name="Weist P."/>
        </authorList>
    </citation>
    <scope>NUCLEOTIDE SEQUENCE</scope>
</reference>
<accession>A0A9N7Z5X6</accession>
<evidence type="ECO:0000313" key="1">
    <source>
        <dbReference type="EMBL" id="CAB1452475.1"/>
    </source>
</evidence>
<dbReference type="Proteomes" id="UP001153269">
    <property type="component" value="Unassembled WGS sequence"/>
</dbReference>
<gene>
    <name evidence="1" type="ORF">PLEPLA_LOCUS40225</name>
</gene>
<evidence type="ECO:0000313" key="2">
    <source>
        <dbReference type="Proteomes" id="UP001153269"/>
    </source>
</evidence>
<dbReference type="EMBL" id="CADEAL010004130">
    <property type="protein sequence ID" value="CAB1452475.1"/>
    <property type="molecule type" value="Genomic_DNA"/>
</dbReference>
<organism evidence="1 2">
    <name type="scientific">Pleuronectes platessa</name>
    <name type="common">European plaice</name>
    <dbReference type="NCBI Taxonomy" id="8262"/>
    <lineage>
        <taxon>Eukaryota</taxon>
        <taxon>Metazoa</taxon>
        <taxon>Chordata</taxon>
        <taxon>Craniata</taxon>
        <taxon>Vertebrata</taxon>
        <taxon>Euteleostomi</taxon>
        <taxon>Actinopterygii</taxon>
        <taxon>Neopterygii</taxon>
        <taxon>Teleostei</taxon>
        <taxon>Neoteleostei</taxon>
        <taxon>Acanthomorphata</taxon>
        <taxon>Carangaria</taxon>
        <taxon>Pleuronectiformes</taxon>
        <taxon>Pleuronectoidei</taxon>
        <taxon>Pleuronectidae</taxon>
        <taxon>Pleuronectes</taxon>
    </lineage>
</organism>
<protein>
    <submittedName>
        <fullName evidence="1">Uncharacterized protein</fullName>
    </submittedName>
</protein>
<keyword evidence="2" id="KW-1185">Reference proteome</keyword>
<sequence>MPRRECVVAPLHSELFQHIISGSFIRWLEESVGVGLCVRMDGADEEERRGKASGVCTLGLIDSSLTPPLVLQALRQITPRCFFSLSPTPDWSSPRISRNSILRLHSTSQTLAPDEDNTRITLLSGSACRSHHPRLSVRRVGGTSEVEQMLVRLTFAATPRAP</sequence>
<proteinExistence type="predicted"/>
<comment type="caution">
    <text evidence="1">The sequence shown here is derived from an EMBL/GenBank/DDBJ whole genome shotgun (WGS) entry which is preliminary data.</text>
</comment>
<dbReference type="AlphaFoldDB" id="A0A9N7Z5X6"/>